<name>A0A3B0ZNQ0_9ZZZZ</name>
<proteinExistence type="predicted"/>
<evidence type="ECO:0000313" key="1">
    <source>
        <dbReference type="EMBL" id="VAW93301.1"/>
    </source>
</evidence>
<gene>
    <name evidence="1" type="ORF">MNBD_GAMMA21-948</name>
</gene>
<protein>
    <submittedName>
        <fullName evidence="1">Uncharacterized protein</fullName>
    </submittedName>
</protein>
<accession>A0A3B0ZNQ0</accession>
<dbReference type="EMBL" id="UOFR01000018">
    <property type="protein sequence ID" value="VAW93301.1"/>
    <property type="molecule type" value="Genomic_DNA"/>
</dbReference>
<sequence length="123" mass="14155">MPGTHVNIVTHKNVEAVTEYTVSLPLWQRVPTRTETGERAFDFMIIVRRLNKLEPIKQKSVLDNIYSILSQYSEVILLADLNLKINLLWISHLPRPNLSFEITSSIIDAYPLARLISHRSDCN</sequence>
<reference evidence="1" key="1">
    <citation type="submission" date="2018-06" db="EMBL/GenBank/DDBJ databases">
        <authorList>
            <person name="Zhirakovskaya E."/>
        </authorList>
    </citation>
    <scope>NUCLEOTIDE SEQUENCE</scope>
</reference>
<organism evidence="1">
    <name type="scientific">hydrothermal vent metagenome</name>
    <dbReference type="NCBI Taxonomy" id="652676"/>
    <lineage>
        <taxon>unclassified sequences</taxon>
        <taxon>metagenomes</taxon>
        <taxon>ecological metagenomes</taxon>
    </lineage>
</organism>
<dbReference type="AlphaFoldDB" id="A0A3B0ZNQ0"/>